<dbReference type="EMBL" id="CP073115">
    <property type="protein sequence ID" value="UTG69478.1"/>
    <property type="molecule type" value="Genomic_DNA"/>
</dbReference>
<dbReference type="Proteomes" id="UP001057296">
    <property type="component" value="Chromosome"/>
</dbReference>
<reference evidence="2" key="1">
    <citation type="submission" date="2021-04" db="EMBL/GenBank/DDBJ databases">
        <title>Characterizing Neisseria spp. as novel respiratory pathobionts in bronchiectasis.</title>
        <authorList>
            <person name="Li L."/>
            <person name="Mac Aogain M."/>
            <person name="Xu T."/>
            <person name="Jaggi T.K."/>
            <person name="Chan L.Y."/>
            <person name="Keir H.R."/>
            <person name="Dicker A.J."/>
            <person name="Qu J."/>
            <person name="Liu Y."/>
            <person name="Chen H.S."/>
            <person name="Koh M.S."/>
            <person name="Ong T.H."/>
            <person name="Lim A.Y.H."/>
            <person name="Abisheganaden J."/>
            <person name="Low T.B."/>
            <person name="Oliver B.G."/>
            <person name="Tan N.S."/>
            <person name="Fang M."/>
            <person name="Chalmers J.D."/>
            <person name="Chotirmall S.H."/>
        </authorList>
    </citation>
    <scope>NUCLEOTIDE SEQUENCE</scope>
    <source>
        <strain evidence="2">TT0077</strain>
    </source>
</reference>
<sequence>MDLEHVSDDLLVGLTLFGESGGAAKSIARCRCQCRKGGVLRQLSESVGQSRTPQAPRSSENVSDDLWTVGGRLPPVP</sequence>
<evidence type="ECO:0000313" key="2">
    <source>
        <dbReference type="EMBL" id="UTG69478.1"/>
    </source>
</evidence>
<organism evidence="2 3">
    <name type="scientific">Neisseria subflava</name>
    <dbReference type="NCBI Taxonomy" id="28449"/>
    <lineage>
        <taxon>Bacteria</taxon>
        <taxon>Pseudomonadati</taxon>
        <taxon>Pseudomonadota</taxon>
        <taxon>Betaproteobacteria</taxon>
        <taxon>Neisseriales</taxon>
        <taxon>Neisseriaceae</taxon>
        <taxon>Neisseria</taxon>
    </lineage>
</organism>
<dbReference type="RefSeq" id="WP_254324063.1">
    <property type="nucleotide sequence ID" value="NZ_CP073115.1"/>
</dbReference>
<feature type="region of interest" description="Disordered" evidence="1">
    <location>
        <begin position="43"/>
        <end position="77"/>
    </location>
</feature>
<gene>
    <name evidence="2" type="ORF">KCG54_09875</name>
</gene>
<evidence type="ECO:0000313" key="3">
    <source>
        <dbReference type="Proteomes" id="UP001057296"/>
    </source>
</evidence>
<feature type="compositionally biased region" description="Polar residues" evidence="1">
    <location>
        <begin position="43"/>
        <end position="61"/>
    </location>
</feature>
<dbReference type="AlphaFoldDB" id="A0A9X9HU26"/>
<name>A0A9X9HU26_NEISU</name>
<proteinExistence type="predicted"/>
<accession>A0A9X9HU26</accession>
<evidence type="ECO:0000256" key="1">
    <source>
        <dbReference type="SAM" id="MobiDB-lite"/>
    </source>
</evidence>
<protein>
    <submittedName>
        <fullName evidence="2">Uncharacterized protein</fullName>
    </submittedName>
</protein>